<feature type="compositionally biased region" description="Basic and acidic residues" evidence="1">
    <location>
        <begin position="260"/>
        <end position="270"/>
    </location>
</feature>
<dbReference type="EMBL" id="JAJTJA010000003">
    <property type="protein sequence ID" value="KAH8701641.1"/>
    <property type="molecule type" value="Genomic_DNA"/>
</dbReference>
<evidence type="ECO:0000313" key="2">
    <source>
        <dbReference type="EMBL" id="KAH8701641.1"/>
    </source>
</evidence>
<keyword evidence="3" id="KW-1185">Reference proteome</keyword>
<gene>
    <name evidence="2" type="ORF">BGW36DRAFT_355794</name>
</gene>
<feature type="compositionally biased region" description="Polar residues" evidence="1">
    <location>
        <begin position="1"/>
        <end position="12"/>
    </location>
</feature>
<feature type="compositionally biased region" description="Low complexity" evidence="1">
    <location>
        <begin position="276"/>
        <end position="287"/>
    </location>
</feature>
<protein>
    <submittedName>
        <fullName evidence="2">Uncharacterized protein</fullName>
    </submittedName>
</protein>
<feature type="region of interest" description="Disordered" evidence="1">
    <location>
        <begin position="1"/>
        <end position="73"/>
    </location>
</feature>
<dbReference type="Proteomes" id="UP001201262">
    <property type="component" value="Unassembled WGS sequence"/>
</dbReference>
<feature type="compositionally biased region" description="Low complexity" evidence="1">
    <location>
        <begin position="50"/>
        <end position="59"/>
    </location>
</feature>
<evidence type="ECO:0000313" key="3">
    <source>
        <dbReference type="Proteomes" id="UP001201262"/>
    </source>
</evidence>
<evidence type="ECO:0000256" key="1">
    <source>
        <dbReference type="SAM" id="MobiDB-lite"/>
    </source>
</evidence>
<dbReference type="AlphaFoldDB" id="A0AAD4KWJ3"/>
<feature type="compositionally biased region" description="Low complexity" evidence="1">
    <location>
        <begin position="28"/>
        <end position="42"/>
    </location>
</feature>
<proteinExistence type="predicted"/>
<feature type="region of interest" description="Disordered" evidence="1">
    <location>
        <begin position="217"/>
        <end position="306"/>
    </location>
</feature>
<feature type="compositionally biased region" description="Low complexity" evidence="1">
    <location>
        <begin position="109"/>
        <end position="121"/>
    </location>
</feature>
<name>A0AAD4KWJ3_9EURO</name>
<comment type="caution">
    <text evidence="2">The sequence shown here is derived from an EMBL/GenBank/DDBJ whole genome shotgun (WGS) entry which is preliminary data.</text>
</comment>
<organism evidence="2 3">
    <name type="scientific">Talaromyces proteolyticus</name>
    <dbReference type="NCBI Taxonomy" id="1131652"/>
    <lineage>
        <taxon>Eukaryota</taxon>
        <taxon>Fungi</taxon>
        <taxon>Dikarya</taxon>
        <taxon>Ascomycota</taxon>
        <taxon>Pezizomycotina</taxon>
        <taxon>Eurotiomycetes</taxon>
        <taxon>Eurotiomycetidae</taxon>
        <taxon>Eurotiales</taxon>
        <taxon>Trichocomaceae</taxon>
        <taxon>Talaromyces</taxon>
        <taxon>Talaromyces sect. Bacilispori</taxon>
    </lineage>
</organism>
<dbReference type="GeneID" id="70243975"/>
<feature type="region of interest" description="Disordered" evidence="1">
    <location>
        <begin position="98"/>
        <end position="121"/>
    </location>
</feature>
<sequence length="329" mass="36776">MFENFSFPSPSTVEGDDRLMPECDSTMISPLSSRSPSPSCISRRSRPLSRPRSPYYRPRPQAPTSMPLNYEPYPRRISVGTLTEKLNAHSLEQTTRPAPVYEHPPLSPLSPTSTTFSTDSISTRGNSAYTVLTSPGDYDDEGYDEPMALRWERLSHSSARLSSPTSAPSQQDLFLPEELPSRVHRQPCMRLQRQRFSRAQCSIDAVRIALMAEASSRRTSESEALPGEDCHPSSLPPDVSPNRPRVPNKQQYRVVSSGLRSRERTPPDHGMRRRSTSATTFASTTRIAKPRARDLHSKKSEQTLRRKSLVSAALASMMYDTPSSRSPSP</sequence>
<dbReference type="RefSeq" id="XP_046075017.1">
    <property type="nucleotide sequence ID" value="XM_046213688.1"/>
</dbReference>
<accession>A0AAD4KWJ3</accession>
<reference evidence="2" key="1">
    <citation type="submission" date="2021-12" db="EMBL/GenBank/DDBJ databases">
        <title>Convergent genome expansion in fungi linked to evolution of root-endophyte symbiosis.</title>
        <authorList>
            <consortium name="DOE Joint Genome Institute"/>
            <person name="Ke Y.-H."/>
            <person name="Bonito G."/>
            <person name="Liao H.-L."/>
            <person name="Looney B."/>
            <person name="Rojas-Flechas A."/>
            <person name="Nash J."/>
            <person name="Hameed K."/>
            <person name="Schadt C."/>
            <person name="Martin F."/>
            <person name="Crous P.W."/>
            <person name="Miettinen O."/>
            <person name="Magnuson J.K."/>
            <person name="Labbe J."/>
            <person name="Jacobson D."/>
            <person name="Doktycz M.J."/>
            <person name="Veneault-Fourrey C."/>
            <person name="Kuo A."/>
            <person name="Mondo S."/>
            <person name="Calhoun S."/>
            <person name="Riley R."/>
            <person name="Ohm R."/>
            <person name="LaButti K."/>
            <person name="Andreopoulos B."/>
            <person name="Pangilinan J."/>
            <person name="Nolan M."/>
            <person name="Tritt A."/>
            <person name="Clum A."/>
            <person name="Lipzen A."/>
            <person name="Daum C."/>
            <person name="Barry K."/>
            <person name="Grigoriev I.V."/>
            <person name="Vilgalys R."/>
        </authorList>
    </citation>
    <scope>NUCLEOTIDE SEQUENCE</scope>
    <source>
        <strain evidence="2">PMI_201</strain>
    </source>
</reference>
<feature type="compositionally biased region" description="Basic and acidic residues" evidence="1">
    <location>
        <begin position="291"/>
        <end position="304"/>
    </location>
</feature>